<evidence type="ECO:0000256" key="1">
    <source>
        <dbReference type="SAM" id="MobiDB-lite"/>
    </source>
</evidence>
<keyword evidence="3" id="KW-1185">Reference proteome</keyword>
<gene>
    <name evidence="2" type="ORF">EAG_02672</name>
</gene>
<feature type="region of interest" description="Disordered" evidence="1">
    <location>
        <begin position="297"/>
        <end position="316"/>
    </location>
</feature>
<reference evidence="2 3" key="1">
    <citation type="journal article" date="2010" name="Science">
        <title>Genomic comparison of the ants Camponotus floridanus and Harpegnathos saltator.</title>
        <authorList>
            <person name="Bonasio R."/>
            <person name="Zhang G."/>
            <person name="Ye C."/>
            <person name="Mutti N.S."/>
            <person name="Fang X."/>
            <person name="Qin N."/>
            <person name="Donahue G."/>
            <person name="Yang P."/>
            <person name="Li Q."/>
            <person name="Li C."/>
            <person name="Zhang P."/>
            <person name="Huang Z."/>
            <person name="Berger S.L."/>
            <person name="Reinberg D."/>
            <person name="Wang J."/>
            <person name="Liebig J."/>
        </authorList>
    </citation>
    <scope>NUCLEOTIDE SEQUENCE [LARGE SCALE GENOMIC DNA]</scope>
    <source>
        <strain evidence="3">C129</strain>
    </source>
</reference>
<organism evidence="3">
    <name type="scientific">Camponotus floridanus</name>
    <name type="common">Florida carpenter ant</name>
    <dbReference type="NCBI Taxonomy" id="104421"/>
    <lineage>
        <taxon>Eukaryota</taxon>
        <taxon>Metazoa</taxon>
        <taxon>Ecdysozoa</taxon>
        <taxon>Arthropoda</taxon>
        <taxon>Hexapoda</taxon>
        <taxon>Insecta</taxon>
        <taxon>Pterygota</taxon>
        <taxon>Neoptera</taxon>
        <taxon>Endopterygota</taxon>
        <taxon>Hymenoptera</taxon>
        <taxon>Apocrita</taxon>
        <taxon>Aculeata</taxon>
        <taxon>Formicoidea</taxon>
        <taxon>Formicidae</taxon>
        <taxon>Formicinae</taxon>
        <taxon>Camponotus</taxon>
    </lineage>
</organism>
<name>E1ZYM6_CAMFO</name>
<dbReference type="Proteomes" id="UP000000311">
    <property type="component" value="Unassembled WGS sequence"/>
</dbReference>
<dbReference type="InParanoid" id="E1ZYM6"/>
<feature type="compositionally biased region" description="Basic and acidic residues" evidence="1">
    <location>
        <begin position="268"/>
        <end position="282"/>
    </location>
</feature>
<dbReference type="EMBL" id="GL435236">
    <property type="protein sequence ID" value="EFN73718.1"/>
    <property type="molecule type" value="Genomic_DNA"/>
</dbReference>
<protein>
    <submittedName>
        <fullName evidence="2">Uncharacterized protein</fullName>
    </submittedName>
</protein>
<feature type="compositionally biased region" description="Polar residues" evidence="1">
    <location>
        <begin position="239"/>
        <end position="266"/>
    </location>
</feature>
<proteinExistence type="predicted"/>
<dbReference type="STRING" id="104421.E1ZYM6"/>
<feature type="region of interest" description="Disordered" evidence="1">
    <location>
        <begin position="227"/>
        <end position="282"/>
    </location>
</feature>
<sequence>MVRRDIRLHRGGLSASQTPPYDIQYRINIRNFPSSIQALKNVLTLNTTHNVLFRIYYIEDGPASVLPLTQTLSNIYGRRSASPDVPGTDVDEIQKTRYDNAGVEEQLPPPPSPPQLKETAQLDGVPRPNSVDRILQSDGIQHISHEALNKRQCLAHAHTSSKYSPPTVSSPKILASTAKSMDAASIWLVTVGEQTFHVTECCNSRQTLRTYFRILIEIIEARLPGNNLAHPSSEGGKSPGNSPQNRMIPLPSTTCSAPVSEPLQSNHQHRDETPASSDARHDNNALVSIQVSGAQRVAVSVRPGNPRKDSSGIVSGLDAVSPSSGCSFREVAVRFALPCSQPH</sequence>
<evidence type="ECO:0000313" key="2">
    <source>
        <dbReference type="EMBL" id="EFN73718.1"/>
    </source>
</evidence>
<evidence type="ECO:0000313" key="3">
    <source>
        <dbReference type="Proteomes" id="UP000000311"/>
    </source>
</evidence>
<dbReference type="AlphaFoldDB" id="E1ZYM6"/>
<dbReference type="OrthoDB" id="78824at2759"/>
<accession>E1ZYM6</accession>